<accession>A0ABW2DLI2</accession>
<dbReference type="InterPro" id="IPR036526">
    <property type="entry name" value="C-N_Hydrolase_sf"/>
</dbReference>
<evidence type="ECO:0000313" key="2">
    <source>
        <dbReference type="EMBL" id="MFC6997151.1"/>
    </source>
</evidence>
<dbReference type="EMBL" id="JBHSYQ010000003">
    <property type="protein sequence ID" value="MFC6997151.1"/>
    <property type="molecule type" value="Genomic_DNA"/>
</dbReference>
<protein>
    <submittedName>
        <fullName evidence="2">Amidohydrolase</fullName>
    </submittedName>
</protein>
<proteinExistence type="predicted"/>
<feature type="domain" description="CN hydrolase" evidence="1">
    <location>
        <begin position="3"/>
        <end position="234"/>
    </location>
</feature>
<dbReference type="RefSeq" id="WP_066615270.1">
    <property type="nucleotide sequence ID" value="NZ_JBHSYQ010000003.1"/>
</dbReference>
<dbReference type="NCBIfam" id="NF007757">
    <property type="entry name" value="PRK10438.1"/>
    <property type="match status" value="1"/>
</dbReference>
<sequence length="257" mass="29662">MDLRVSLIQSDLHWHNVAANRAMFEEKMLLLPETDLIVLPEMFSTGFSMDAPALAEEMNGETVAWMRKMAQAQKSVVMGSLIIKDQGNYYNRLIWMRPDGTFEKYDKRHLFRMAGECETYSPGKERLIVELKGWRICPLVCYDLRFPVFSRNTPITYDVVIYIASWPNKRRLAWQTLLRARAIENLAYSIGVNRVGTDGNGHLYAGDTSCYNLLGEELTHHEHEEAVTTVVLSKEHLEETREKLPWNIDADNFTLTD</sequence>
<evidence type="ECO:0000313" key="3">
    <source>
        <dbReference type="Proteomes" id="UP001596405"/>
    </source>
</evidence>
<dbReference type="PROSITE" id="PS50263">
    <property type="entry name" value="CN_HYDROLASE"/>
    <property type="match status" value="1"/>
</dbReference>
<dbReference type="Pfam" id="PF00795">
    <property type="entry name" value="CN_hydrolase"/>
    <property type="match status" value="1"/>
</dbReference>
<comment type="caution">
    <text evidence="2">The sequence shown here is derived from an EMBL/GenBank/DDBJ whole genome shotgun (WGS) entry which is preliminary data.</text>
</comment>
<name>A0ABW2DLI2_9BACT</name>
<reference evidence="3" key="1">
    <citation type="journal article" date="2019" name="Int. J. Syst. Evol. Microbiol.">
        <title>The Global Catalogue of Microorganisms (GCM) 10K type strain sequencing project: providing services to taxonomists for standard genome sequencing and annotation.</title>
        <authorList>
            <consortium name="The Broad Institute Genomics Platform"/>
            <consortium name="The Broad Institute Genome Sequencing Center for Infectious Disease"/>
            <person name="Wu L."/>
            <person name="Ma J."/>
        </authorList>
    </citation>
    <scope>NUCLEOTIDE SEQUENCE [LARGE SCALE GENOMIC DNA]</scope>
    <source>
        <strain evidence="3">CGMCC 4.7393</strain>
    </source>
</reference>
<organism evidence="2 3">
    <name type="scientific">Rufibacter roseus</name>
    <dbReference type="NCBI Taxonomy" id="1567108"/>
    <lineage>
        <taxon>Bacteria</taxon>
        <taxon>Pseudomonadati</taxon>
        <taxon>Bacteroidota</taxon>
        <taxon>Cytophagia</taxon>
        <taxon>Cytophagales</taxon>
        <taxon>Hymenobacteraceae</taxon>
        <taxon>Rufibacter</taxon>
    </lineage>
</organism>
<dbReference type="PANTHER" id="PTHR47799:SF1">
    <property type="entry name" value="OMEGA-AMIDASE YAFV"/>
    <property type="match status" value="1"/>
</dbReference>
<dbReference type="InterPro" id="IPR003010">
    <property type="entry name" value="C-N_Hydrolase"/>
</dbReference>
<dbReference type="InterPro" id="IPR052737">
    <property type="entry name" value="Omega-amidase_YafV"/>
</dbReference>
<dbReference type="Proteomes" id="UP001596405">
    <property type="component" value="Unassembled WGS sequence"/>
</dbReference>
<dbReference type="CDD" id="cd07575">
    <property type="entry name" value="Xc-1258_like"/>
    <property type="match status" value="1"/>
</dbReference>
<evidence type="ECO:0000259" key="1">
    <source>
        <dbReference type="PROSITE" id="PS50263"/>
    </source>
</evidence>
<dbReference type="Gene3D" id="3.60.110.10">
    <property type="entry name" value="Carbon-nitrogen hydrolase"/>
    <property type="match status" value="1"/>
</dbReference>
<dbReference type="PANTHER" id="PTHR47799">
    <property type="entry name" value="OMEGA-AMIDASE YAFV"/>
    <property type="match status" value="1"/>
</dbReference>
<gene>
    <name evidence="2" type="ORF">ACFQHR_05915</name>
</gene>
<keyword evidence="3" id="KW-1185">Reference proteome</keyword>
<dbReference type="SUPFAM" id="SSF56317">
    <property type="entry name" value="Carbon-nitrogen hydrolase"/>
    <property type="match status" value="1"/>
</dbReference>